<dbReference type="FunFam" id="3.40.50.300:FF:000433">
    <property type="entry name" value="Estrogen sulfotransferase"/>
    <property type="match status" value="1"/>
</dbReference>
<feature type="domain" description="Sulfotransferase" evidence="7">
    <location>
        <begin position="187"/>
        <end position="424"/>
    </location>
</feature>
<evidence type="ECO:0000256" key="4">
    <source>
        <dbReference type="ARBA" id="ARBA00022679"/>
    </source>
</evidence>
<feature type="region of interest" description="Disordered" evidence="6">
    <location>
        <begin position="1"/>
        <end position="79"/>
    </location>
</feature>
<dbReference type="PANTHER" id="PTHR11783">
    <property type="entry name" value="SULFOTRANSFERASE SULT"/>
    <property type="match status" value="1"/>
</dbReference>
<name>A0A8J6G6N6_MICOH</name>
<dbReference type="GO" id="GO:0005737">
    <property type="term" value="C:cytoplasm"/>
    <property type="evidence" value="ECO:0007669"/>
    <property type="project" value="UniProtKB-SubCell"/>
</dbReference>
<protein>
    <recommendedName>
        <fullName evidence="5">Sulfotransferase</fullName>
        <ecNumber evidence="5">2.8.2.-</ecNumber>
    </recommendedName>
</protein>
<reference evidence="8" key="1">
    <citation type="submission" date="2020-03" db="EMBL/GenBank/DDBJ databases">
        <title>Studies in the Genomics of Life Span.</title>
        <authorList>
            <person name="Glass D."/>
        </authorList>
    </citation>
    <scope>NUCLEOTIDE SEQUENCE</scope>
    <source>
        <strain evidence="8">LTLLF</strain>
        <tissue evidence="8">Muscle</tissue>
    </source>
</reference>
<keyword evidence="3" id="KW-0963">Cytoplasm</keyword>
<dbReference type="Proteomes" id="UP000710432">
    <property type="component" value="Unassembled WGS sequence"/>
</dbReference>
<evidence type="ECO:0000256" key="2">
    <source>
        <dbReference type="ARBA" id="ARBA00005771"/>
    </source>
</evidence>
<dbReference type="Gene3D" id="3.40.50.300">
    <property type="entry name" value="P-loop containing nucleotide triphosphate hydrolases"/>
    <property type="match status" value="1"/>
</dbReference>
<evidence type="ECO:0000313" key="9">
    <source>
        <dbReference type="Proteomes" id="UP000710432"/>
    </source>
</evidence>
<evidence type="ECO:0000313" key="8">
    <source>
        <dbReference type="EMBL" id="KAH0504748.1"/>
    </source>
</evidence>
<accession>A0A8J6G6N6</accession>
<sequence length="513" mass="56592">MPSVQQSRTRTGGAKQNLQNEEGRWRETGHKLGTTRPLGYSRKSPQLALDSGRVEPPPSPWEGTSLSLPAAGRRRGQQLGEPSLEAWAAAGRTGCAPPLGRPGRHLALAGAADAAHLAPTHARLAPALPAMDGPQPPALWGKFENSISEISQKLQGEYFRYKGIPFPVGMYSPESLSLAENTDNVRDEDIFIVTYPKSGTNWMIEILCLILKDGDPSWIRSEPIWQRAPWCETIISAFSLPDRPSPRLMSSHLPIQLFTKAAFSSKAKVIYLGRNPRDVVVSLYYYSKIAGQLKDPGTPDQFLQDFLKGEVQFGSWFDHIKGWIRMQSHENFLFITYEELQQDLRGSVQRICEFLGRPLGEEALSSVVVHSAFGAMKANTMSNYTLLPASLLDHRQGAFLRKGISGDWKNHFTVAQSEAFDRVYPLELLGVGASFGSQPAHLPRRTSGPRGLALLNGEYLLAAQQGKNYICAWELQRKDQLQQKIMCPGPVTCLTTASNGLYVLAPPTTVTDG</sequence>
<evidence type="ECO:0000256" key="3">
    <source>
        <dbReference type="ARBA" id="ARBA00022490"/>
    </source>
</evidence>
<evidence type="ECO:0000256" key="1">
    <source>
        <dbReference type="ARBA" id="ARBA00004496"/>
    </source>
</evidence>
<evidence type="ECO:0000256" key="6">
    <source>
        <dbReference type="SAM" id="MobiDB-lite"/>
    </source>
</evidence>
<feature type="compositionally biased region" description="Basic and acidic residues" evidence="6">
    <location>
        <begin position="21"/>
        <end position="30"/>
    </location>
</feature>
<comment type="similarity">
    <text evidence="2 5">Belongs to the sulfotransferase 1 family.</text>
</comment>
<proteinExistence type="inferred from homology"/>
<evidence type="ECO:0000256" key="5">
    <source>
        <dbReference type="RuleBase" id="RU361155"/>
    </source>
</evidence>
<dbReference type="EC" id="2.8.2.-" evidence="5"/>
<comment type="caution">
    <text evidence="8">The sequence shown here is derived from an EMBL/GenBank/DDBJ whole genome shotgun (WGS) entry which is preliminary data.</text>
</comment>
<comment type="subcellular location">
    <subcellularLocation>
        <location evidence="1">Cytoplasm</location>
    </subcellularLocation>
</comment>
<dbReference type="Pfam" id="PF00685">
    <property type="entry name" value="Sulfotransfer_1"/>
    <property type="match status" value="1"/>
</dbReference>
<feature type="compositionally biased region" description="Polar residues" evidence="6">
    <location>
        <begin position="1"/>
        <end position="20"/>
    </location>
</feature>
<gene>
    <name evidence="8" type="ORF">LTLLF_181635</name>
</gene>
<dbReference type="EMBL" id="JAATJU010024899">
    <property type="protein sequence ID" value="KAH0504748.1"/>
    <property type="molecule type" value="Genomic_DNA"/>
</dbReference>
<dbReference type="InterPro" id="IPR027417">
    <property type="entry name" value="P-loop_NTPase"/>
</dbReference>
<dbReference type="SUPFAM" id="SSF52540">
    <property type="entry name" value="P-loop containing nucleoside triphosphate hydrolases"/>
    <property type="match status" value="1"/>
</dbReference>
<keyword evidence="4 5" id="KW-0808">Transferase</keyword>
<evidence type="ECO:0000259" key="7">
    <source>
        <dbReference type="Pfam" id="PF00685"/>
    </source>
</evidence>
<organism evidence="8 9">
    <name type="scientific">Microtus ochrogaster</name>
    <name type="common">Prairie vole</name>
    <dbReference type="NCBI Taxonomy" id="79684"/>
    <lineage>
        <taxon>Eukaryota</taxon>
        <taxon>Metazoa</taxon>
        <taxon>Chordata</taxon>
        <taxon>Craniata</taxon>
        <taxon>Vertebrata</taxon>
        <taxon>Euteleostomi</taxon>
        <taxon>Mammalia</taxon>
        <taxon>Eutheria</taxon>
        <taxon>Euarchontoglires</taxon>
        <taxon>Glires</taxon>
        <taxon>Rodentia</taxon>
        <taxon>Myomorpha</taxon>
        <taxon>Muroidea</taxon>
        <taxon>Cricetidae</taxon>
        <taxon>Arvicolinae</taxon>
        <taxon>Microtus</taxon>
    </lineage>
</organism>
<dbReference type="GO" id="GO:0008146">
    <property type="term" value="F:sulfotransferase activity"/>
    <property type="evidence" value="ECO:0007669"/>
    <property type="project" value="InterPro"/>
</dbReference>
<dbReference type="AlphaFoldDB" id="A0A8J6G6N6"/>
<dbReference type="InterPro" id="IPR000863">
    <property type="entry name" value="Sulfotransferase_dom"/>
</dbReference>